<keyword evidence="2" id="KW-0349">Heme</keyword>
<evidence type="ECO:0000313" key="9">
    <source>
        <dbReference type="EMBL" id="MFC5865295.1"/>
    </source>
</evidence>
<dbReference type="PANTHER" id="PTHR41910:SF1">
    <property type="entry name" value="SUCCINATE DEHYDROGENASE HYDROPHOBIC MEMBRANE ANCHOR SUBUNIT"/>
    <property type="match status" value="1"/>
</dbReference>
<evidence type="ECO:0000256" key="1">
    <source>
        <dbReference type="ARBA" id="ARBA00004370"/>
    </source>
</evidence>
<feature type="transmembrane region" description="Helical" evidence="8">
    <location>
        <begin position="110"/>
        <end position="130"/>
    </location>
</feature>
<sequence>MATATQPAGTERRGVAPLRAGQGHSFFWRKLHSLTGIIPIGAFLIEHILSNFEALKGPAAYAAQVKFLNGLPLVRVLEWGFIFIPLLYHALYGIYIAVRGKSNVVYYPWAGNWMYMVQRWTGYIAFLYIIQHVIRQRFTGADLPEHPGMAFAKVQHELANPWMLAVYIIAMIAICWHFSYGIWLFAAKWGITPGNKSRKRFAYVCAAIGIILCGMGLASIYAFVSAPPAPEDVTPSSQLVLPTTTPGAPYLAEMWEGKPAFTAQA</sequence>
<dbReference type="CDD" id="cd03497">
    <property type="entry name" value="SQR_TypeB_1_TM"/>
    <property type="match status" value="1"/>
</dbReference>
<feature type="transmembrane region" description="Helical" evidence="8">
    <location>
        <begin position="164"/>
        <end position="189"/>
    </location>
</feature>
<dbReference type="EMBL" id="JBHSPH010000018">
    <property type="protein sequence ID" value="MFC5865295.1"/>
    <property type="molecule type" value="Genomic_DNA"/>
</dbReference>
<name>A0ABW1EM01_9BACT</name>
<dbReference type="Proteomes" id="UP001596091">
    <property type="component" value="Unassembled WGS sequence"/>
</dbReference>
<dbReference type="PANTHER" id="PTHR41910">
    <property type="entry name" value="SUCCINATE DEHYDROGENASE 2 MEMBRANE SUBUNIT SDHC"/>
    <property type="match status" value="1"/>
</dbReference>
<feature type="transmembrane region" description="Helical" evidence="8">
    <location>
        <begin position="201"/>
        <end position="224"/>
    </location>
</feature>
<proteinExistence type="predicted"/>
<keyword evidence="3 8" id="KW-0812">Transmembrane</keyword>
<gene>
    <name evidence="9" type="ORF">ACFPT7_23520</name>
</gene>
<organism evidence="9 10">
    <name type="scientific">Acidicapsa dinghuensis</name>
    <dbReference type="NCBI Taxonomy" id="2218256"/>
    <lineage>
        <taxon>Bacteria</taxon>
        <taxon>Pseudomonadati</taxon>
        <taxon>Acidobacteriota</taxon>
        <taxon>Terriglobia</taxon>
        <taxon>Terriglobales</taxon>
        <taxon>Acidobacteriaceae</taxon>
        <taxon>Acidicapsa</taxon>
    </lineage>
</organism>
<evidence type="ECO:0000256" key="2">
    <source>
        <dbReference type="ARBA" id="ARBA00022617"/>
    </source>
</evidence>
<dbReference type="InterPro" id="IPR034804">
    <property type="entry name" value="SQR/QFR_C/D"/>
</dbReference>
<dbReference type="InterPro" id="IPR000701">
    <property type="entry name" value="SuccDH_FuR_B_TM-su"/>
</dbReference>
<evidence type="ECO:0000256" key="6">
    <source>
        <dbReference type="ARBA" id="ARBA00023004"/>
    </source>
</evidence>
<keyword evidence="6" id="KW-0408">Iron</keyword>
<accession>A0ABW1EM01</accession>
<evidence type="ECO:0000313" key="10">
    <source>
        <dbReference type="Proteomes" id="UP001596091"/>
    </source>
</evidence>
<evidence type="ECO:0000256" key="8">
    <source>
        <dbReference type="SAM" id="Phobius"/>
    </source>
</evidence>
<keyword evidence="5 8" id="KW-1133">Transmembrane helix</keyword>
<feature type="transmembrane region" description="Helical" evidence="8">
    <location>
        <begin position="79"/>
        <end position="98"/>
    </location>
</feature>
<protein>
    <submittedName>
        <fullName evidence="9">Succinate dehydrogenase cytochrome b558 subunit</fullName>
    </submittedName>
</protein>
<evidence type="ECO:0000256" key="5">
    <source>
        <dbReference type="ARBA" id="ARBA00022989"/>
    </source>
</evidence>
<comment type="subcellular location">
    <subcellularLocation>
        <location evidence="1">Membrane</location>
    </subcellularLocation>
</comment>
<reference evidence="10" key="1">
    <citation type="journal article" date="2019" name="Int. J. Syst. Evol. Microbiol.">
        <title>The Global Catalogue of Microorganisms (GCM) 10K type strain sequencing project: providing services to taxonomists for standard genome sequencing and annotation.</title>
        <authorList>
            <consortium name="The Broad Institute Genomics Platform"/>
            <consortium name="The Broad Institute Genome Sequencing Center for Infectious Disease"/>
            <person name="Wu L."/>
            <person name="Ma J."/>
        </authorList>
    </citation>
    <scope>NUCLEOTIDE SEQUENCE [LARGE SCALE GENOMIC DNA]</scope>
    <source>
        <strain evidence="10">JCM 4087</strain>
    </source>
</reference>
<keyword evidence="4" id="KW-0479">Metal-binding</keyword>
<dbReference type="InterPro" id="IPR016002">
    <property type="entry name" value="Succ_DH_cyt_b558_Firmicute"/>
</dbReference>
<evidence type="ECO:0000256" key="7">
    <source>
        <dbReference type="ARBA" id="ARBA00023136"/>
    </source>
</evidence>
<keyword evidence="10" id="KW-1185">Reference proteome</keyword>
<dbReference type="InterPro" id="IPR039023">
    <property type="entry name" value="SdhC_prok"/>
</dbReference>
<comment type="caution">
    <text evidence="9">The sequence shown here is derived from an EMBL/GenBank/DDBJ whole genome shotgun (WGS) entry which is preliminary data.</text>
</comment>
<evidence type="ECO:0000256" key="3">
    <source>
        <dbReference type="ARBA" id="ARBA00022692"/>
    </source>
</evidence>
<dbReference type="Gene3D" id="1.20.1300.10">
    <property type="entry name" value="Fumarate reductase/succinate dehydrogenase, transmembrane subunit"/>
    <property type="match status" value="1"/>
</dbReference>
<evidence type="ECO:0000256" key="4">
    <source>
        <dbReference type="ARBA" id="ARBA00022723"/>
    </source>
</evidence>
<dbReference type="Pfam" id="PF01127">
    <property type="entry name" value="Sdh_cyt"/>
    <property type="match status" value="1"/>
</dbReference>
<dbReference type="SUPFAM" id="SSF81343">
    <property type="entry name" value="Fumarate reductase respiratory complex transmembrane subunits"/>
    <property type="match status" value="1"/>
</dbReference>
<keyword evidence="7 8" id="KW-0472">Membrane</keyword>
<dbReference type="RefSeq" id="WP_263341542.1">
    <property type="nucleotide sequence ID" value="NZ_JAGSYH010000007.1"/>
</dbReference>